<proteinExistence type="predicted"/>
<organism evidence="2 3">
    <name type="scientific">Galdieria yellowstonensis</name>
    <dbReference type="NCBI Taxonomy" id="3028027"/>
    <lineage>
        <taxon>Eukaryota</taxon>
        <taxon>Rhodophyta</taxon>
        <taxon>Bangiophyceae</taxon>
        <taxon>Galdieriales</taxon>
        <taxon>Galdieriaceae</taxon>
        <taxon>Galdieria</taxon>
    </lineage>
</organism>
<feature type="chain" id="PRO_5043508038" evidence="1">
    <location>
        <begin position="32"/>
        <end position="309"/>
    </location>
</feature>
<reference evidence="2 3" key="1">
    <citation type="submission" date="2022-07" db="EMBL/GenBank/DDBJ databases">
        <title>Genome-wide signatures of adaptation to extreme environments.</title>
        <authorList>
            <person name="Cho C.H."/>
            <person name="Yoon H.S."/>
        </authorList>
    </citation>
    <scope>NUCLEOTIDE SEQUENCE [LARGE SCALE GENOMIC DNA]</scope>
    <source>
        <strain evidence="2 3">108.79 E11</strain>
    </source>
</reference>
<protein>
    <submittedName>
        <fullName evidence="2">Uncharacterized protein</fullName>
    </submittedName>
</protein>
<evidence type="ECO:0000256" key="1">
    <source>
        <dbReference type="SAM" id="SignalP"/>
    </source>
</evidence>
<comment type="caution">
    <text evidence="2">The sequence shown here is derived from an EMBL/GenBank/DDBJ whole genome shotgun (WGS) entry which is preliminary data.</text>
</comment>
<accession>A0AAV9I8G9</accession>
<gene>
    <name evidence="2" type="ORF">GAYE_PCTG75G1582</name>
</gene>
<dbReference type="EMBL" id="JANCYU010000019">
    <property type="protein sequence ID" value="KAK4523686.1"/>
    <property type="molecule type" value="Genomic_DNA"/>
</dbReference>
<sequence length="309" mass="36079">MHCASRRPQETARSRAAAGFLVNLTTTLVLAKHRYNRWYCPFPYCIRHTFPRKILWKATDAHPSRSERYMSQLSPEELWKEVQRLREENERLKKYGNESAPDNLQVEPITDNRAIGLPLEDGKFLPFSVVEVKKPQFRIVPILGEAYLVERELFVNDKNIIWKAGWQDLAWENEDLLPDLWSKCRVPDKSGQVAHIVVPSCEIISDETRPLGVFIPASLLRVSFADNRDHKVLMIFETEQDYIQEHDRNSGIWLWRCPERNPTVLQIGWLKQTETAYEPVGRLLLCISPKIETSYDQEAQTFLEVDEVF</sequence>
<feature type="signal peptide" evidence="1">
    <location>
        <begin position="1"/>
        <end position="31"/>
    </location>
</feature>
<name>A0AAV9I8G9_9RHOD</name>
<dbReference type="AlphaFoldDB" id="A0AAV9I8G9"/>
<dbReference type="Proteomes" id="UP001300502">
    <property type="component" value="Unassembled WGS sequence"/>
</dbReference>
<evidence type="ECO:0000313" key="3">
    <source>
        <dbReference type="Proteomes" id="UP001300502"/>
    </source>
</evidence>
<keyword evidence="1" id="KW-0732">Signal</keyword>
<evidence type="ECO:0000313" key="2">
    <source>
        <dbReference type="EMBL" id="KAK4523686.1"/>
    </source>
</evidence>
<keyword evidence="3" id="KW-1185">Reference proteome</keyword>